<evidence type="ECO:0000313" key="4">
    <source>
        <dbReference type="Proteomes" id="UP000008044"/>
    </source>
</evidence>
<dbReference type="RefSeq" id="WP_014700978.1">
    <property type="nucleotide sequence ID" value="NC_017845.1"/>
</dbReference>
<evidence type="ECO:0000256" key="1">
    <source>
        <dbReference type="SAM" id="MobiDB-lite"/>
    </source>
</evidence>
<sequence>MSLLTTNEHQESALATQGAMKSLTREPGAIERTRNRFYDWLQVEFDRHYHTLRDGGYRRFLEQRHPEELERYDAACEALRREEFSRFAELQTLGLFLHTQVSEKEAQFRRRRNQFLMAMSATGIITSAVVWAYLHHEQFVQLCQQAVIAGHAILQLFTTVL</sequence>
<evidence type="ECO:0000256" key="2">
    <source>
        <dbReference type="SAM" id="Phobius"/>
    </source>
</evidence>
<reference evidence="3 4" key="1">
    <citation type="journal article" date="2012" name="J. Bacteriol.">
        <title>Genome sequence of Pectobacterium sp. strain SCC3193.</title>
        <authorList>
            <person name="Koskinen J.P."/>
            <person name="Laine P."/>
            <person name="Niemi O."/>
            <person name="Nykyri J."/>
            <person name="Harjunpaa H."/>
            <person name="Auvinen P."/>
            <person name="Paulin L."/>
            <person name="Pirhonen M."/>
            <person name="Palva T."/>
            <person name="Holm L."/>
        </authorList>
    </citation>
    <scope>NUCLEOTIDE SEQUENCE [LARGE SCALE GENOMIC DNA]</scope>
    <source>
        <strain evidence="3 4">SCC3193</strain>
    </source>
</reference>
<dbReference type="HOGENOM" id="CLU_1642123_0_0_6"/>
<accession>A0A0H3IBZ0</accession>
<dbReference type="AlphaFoldDB" id="A0A0H3IBZ0"/>
<proteinExistence type="predicted"/>
<feature type="transmembrane region" description="Helical" evidence="2">
    <location>
        <begin position="115"/>
        <end position="134"/>
    </location>
</feature>
<feature type="region of interest" description="Disordered" evidence="1">
    <location>
        <begin position="1"/>
        <end position="20"/>
    </location>
</feature>
<dbReference type="eggNOG" id="ENOG5032T3Q">
    <property type="taxonomic scope" value="Bacteria"/>
</dbReference>
<name>A0A0H3IBZ0_PECPM</name>
<dbReference type="Proteomes" id="UP000008044">
    <property type="component" value="Chromosome"/>
</dbReference>
<keyword evidence="2" id="KW-0812">Transmembrane</keyword>
<evidence type="ECO:0000313" key="3">
    <source>
        <dbReference type="EMBL" id="AFI91504.1"/>
    </source>
</evidence>
<organism evidence="3 4">
    <name type="scientific">Pectobacterium parmentieri</name>
    <dbReference type="NCBI Taxonomy" id="1905730"/>
    <lineage>
        <taxon>Bacteria</taxon>
        <taxon>Pseudomonadati</taxon>
        <taxon>Pseudomonadota</taxon>
        <taxon>Gammaproteobacteria</taxon>
        <taxon>Enterobacterales</taxon>
        <taxon>Pectobacteriaceae</taxon>
        <taxon>Pectobacterium</taxon>
    </lineage>
</organism>
<dbReference type="EMBL" id="CP003415">
    <property type="protein sequence ID" value="AFI91504.1"/>
    <property type="molecule type" value="Genomic_DNA"/>
</dbReference>
<protein>
    <submittedName>
        <fullName evidence="3">Uncharacterized protein</fullName>
    </submittedName>
</protein>
<keyword evidence="2" id="KW-1133">Transmembrane helix</keyword>
<gene>
    <name evidence="3" type="ordered locus">W5S_3434</name>
</gene>
<dbReference type="KEGG" id="pec:W5S_3434"/>
<dbReference type="PATRIC" id="fig|1166016.3.peg.3492"/>
<dbReference type="STRING" id="1905730.W5S_3434"/>
<keyword evidence="2" id="KW-0472">Membrane</keyword>